<evidence type="ECO:0000313" key="3">
    <source>
        <dbReference type="Proteomes" id="UP001165667"/>
    </source>
</evidence>
<evidence type="ECO:0000256" key="1">
    <source>
        <dbReference type="SAM" id="MobiDB-lite"/>
    </source>
</evidence>
<dbReference type="EMBL" id="JAMOIM010000066">
    <property type="protein sequence ID" value="MCW6512794.1"/>
    <property type="molecule type" value="Genomic_DNA"/>
</dbReference>
<evidence type="ECO:0000313" key="2">
    <source>
        <dbReference type="EMBL" id="MCW6512794.1"/>
    </source>
</evidence>
<feature type="non-terminal residue" evidence="2">
    <location>
        <position position="67"/>
    </location>
</feature>
<dbReference type="RefSeq" id="WP_282589169.1">
    <property type="nucleotide sequence ID" value="NZ_JAMOIM010000066.1"/>
</dbReference>
<organism evidence="2 3">
    <name type="scientific">Lichenifustis flavocetrariae</name>
    <dbReference type="NCBI Taxonomy" id="2949735"/>
    <lineage>
        <taxon>Bacteria</taxon>
        <taxon>Pseudomonadati</taxon>
        <taxon>Pseudomonadota</taxon>
        <taxon>Alphaproteobacteria</taxon>
        <taxon>Hyphomicrobiales</taxon>
        <taxon>Lichenihabitantaceae</taxon>
        <taxon>Lichenifustis</taxon>
    </lineage>
</organism>
<accession>A0AA41Z231</accession>
<name>A0AA41Z231_9HYPH</name>
<dbReference type="AlphaFoldDB" id="A0AA41Z231"/>
<keyword evidence="3" id="KW-1185">Reference proteome</keyword>
<gene>
    <name evidence="2" type="ORF">M8523_33400</name>
</gene>
<sequence length="67" mass="7366">MEARATFLDQIDEGSQGSGHESAGEIKLWPFKLRPSIREDGLRIPTMPASVSDMKPATYSDFKPATV</sequence>
<proteinExistence type="predicted"/>
<dbReference type="Proteomes" id="UP001165667">
    <property type="component" value="Unassembled WGS sequence"/>
</dbReference>
<protein>
    <submittedName>
        <fullName evidence="2">Uncharacterized protein</fullName>
    </submittedName>
</protein>
<feature type="region of interest" description="Disordered" evidence="1">
    <location>
        <begin position="1"/>
        <end position="23"/>
    </location>
</feature>
<comment type="caution">
    <text evidence="2">The sequence shown here is derived from an EMBL/GenBank/DDBJ whole genome shotgun (WGS) entry which is preliminary data.</text>
</comment>
<reference evidence="2" key="1">
    <citation type="submission" date="2022-05" db="EMBL/GenBank/DDBJ databases">
        <authorList>
            <person name="Pankratov T."/>
        </authorList>
    </citation>
    <scope>NUCLEOTIDE SEQUENCE</scope>
    <source>
        <strain evidence="2">BP6-180914</strain>
    </source>
</reference>